<sequence length="181" mass="20036">MTRSTYKFGTPWSTGKIVSFPRPRRLFQNSGASRRGSVVGNVFSHLITNSLSSRNSRIEFPFTVTDQENLRIAVQEQTKQPSSQLPTTATTDSTITVTSTDTTVVTPLRKKGSKKFVLSFSSISNSGKGSSTSTRKKTKTNTPTIFLITIEDKHQTLSITRQITDFIEFDQQVCVGAYLVS</sequence>
<dbReference type="Proteomes" id="UP000265703">
    <property type="component" value="Unassembled WGS sequence"/>
</dbReference>
<gene>
    <name evidence="1" type="ORF">C1645_297902</name>
</gene>
<protein>
    <submittedName>
        <fullName evidence="1">Uncharacterized protein</fullName>
    </submittedName>
</protein>
<dbReference type="AlphaFoldDB" id="A0A397STI4"/>
<accession>A0A397STI4</accession>
<dbReference type="STRING" id="658196.A0A397STI4"/>
<keyword evidence="2" id="KW-1185">Reference proteome</keyword>
<dbReference type="OrthoDB" id="2392458at2759"/>
<name>A0A397STI4_9GLOM</name>
<dbReference type="EMBL" id="QKYT01000317">
    <property type="protein sequence ID" value="RIA87267.1"/>
    <property type="molecule type" value="Genomic_DNA"/>
</dbReference>
<evidence type="ECO:0000313" key="2">
    <source>
        <dbReference type="Proteomes" id="UP000265703"/>
    </source>
</evidence>
<proteinExistence type="predicted"/>
<comment type="caution">
    <text evidence="1">The sequence shown here is derived from an EMBL/GenBank/DDBJ whole genome shotgun (WGS) entry which is preliminary data.</text>
</comment>
<evidence type="ECO:0000313" key="1">
    <source>
        <dbReference type="EMBL" id="RIA87267.1"/>
    </source>
</evidence>
<reference evidence="1 2" key="1">
    <citation type="submission" date="2018-06" db="EMBL/GenBank/DDBJ databases">
        <title>Comparative genomics reveals the genomic features of Rhizophagus irregularis, R. cerebriforme, R. diaphanum and Gigaspora rosea, and their symbiotic lifestyle signature.</title>
        <authorList>
            <person name="Morin E."/>
            <person name="San Clemente H."/>
            <person name="Chen E.C.H."/>
            <person name="De La Providencia I."/>
            <person name="Hainaut M."/>
            <person name="Kuo A."/>
            <person name="Kohler A."/>
            <person name="Murat C."/>
            <person name="Tang N."/>
            <person name="Roy S."/>
            <person name="Loubradou J."/>
            <person name="Henrissat B."/>
            <person name="Grigoriev I.V."/>
            <person name="Corradi N."/>
            <person name="Roux C."/>
            <person name="Martin F.M."/>
        </authorList>
    </citation>
    <scope>NUCLEOTIDE SEQUENCE [LARGE SCALE GENOMIC DNA]</scope>
    <source>
        <strain evidence="1 2">DAOM 227022</strain>
    </source>
</reference>
<organism evidence="1 2">
    <name type="scientific">Glomus cerebriforme</name>
    <dbReference type="NCBI Taxonomy" id="658196"/>
    <lineage>
        <taxon>Eukaryota</taxon>
        <taxon>Fungi</taxon>
        <taxon>Fungi incertae sedis</taxon>
        <taxon>Mucoromycota</taxon>
        <taxon>Glomeromycotina</taxon>
        <taxon>Glomeromycetes</taxon>
        <taxon>Glomerales</taxon>
        <taxon>Glomeraceae</taxon>
        <taxon>Glomus</taxon>
    </lineage>
</organism>